<dbReference type="InterPro" id="IPR002491">
    <property type="entry name" value="ABC_transptr_periplasmic_BD"/>
</dbReference>
<proteinExistence type="predicted"/>
<comment type="caution">
    <text evidence="4">The sequence shown here is derived from an EMBL/GenBank/DDBJ whole genome shotgun (WGS) entry which is preliminary data.</text>
</comment>
<dbReference type="InterPro" id="IPR054828">
    <property type="entry name" value="Vit_B12_bind_prot"/>
</dbReference>
<gene>
    <name evidence="4" type="ORF">EVB03_03510</name>
</gene>
<dbReference type="NCBIfam" id="NF038402">
    <property type="entry name" value="TroA_like"/>
    <property type="match status" value="1"/>
</dbReference>
<sequence>MQTKFVFLRFAFTTFITSLALCSHAAISVMDDLEKEIVLSEPAMKIISLAPNITEILFHIGAGSQIIGVDEYSNYPEAAKKIIRVNNHSIVNYELILSLKPDVILAWHSGNGVEVINRLRELGLPVFVIETTKIKEIPDLFKRLGKITGNDKQSIQVASEFSEKLGRLQSLYVDKKKVKTFYQIWDDPIMTLNGKHLVSDVIDLCAGVNVFAEAQPLVPRVNIEAIINADPEVILSSGSEERIAGWRKKWGRWPSISAVDKGHLYLIPPDLMQRQSSRILDGATYVCNFLDKSRIEKSIMPQT</sequence>
<dbReference type="Gene3D" id="3.40.50.1980">
    <property type="entry name" value="Nitrogenase molybdenum iron protein domain"/>
    <property type="match status" value="2"/>
</dbReference>
<feature type="domain" description="Fe/B12 periplasmic-binding" evidence="3">
    <location>
        <begin position="45"/>
        <end position="294"/>
    </location>
</feature>
<evidence type="ECO:0000256" key="1">
    <source>
        <dbReference type="ARBA" id="ARBA00022729"/>
    </source>
</evidence>
<dbReference type="Pfam" id="PF01497">
    <property type="entry name" value="Peripla_BP_2"/>
    <property type="match status" value="1"/>
</dbReference>
<name>A0A520MHU5_9GAMM</name>
<keyword evidence="1 2" id="KW-0732">Signal</keyword>
<evidence type="ECO:0000313" key="5">
    <source>
        <dbReference type="Proteomes" id="UP000315889"/>
    </source>
</evidence>
<evidence type="ECO:0000256" key="2">
    <source>
        <dbReference type="SAM" id="SignalP"/>
    </source>
</evidence>
<dbReference type="InterPro" id="IPR050902">
    <property type="entry name" value="ABC_Transporter_SBP"/>
</dbReference>
<dbReference type="Proteomes" id="UP000315889">
    <property type="component" value="Unassembled WGS sequence"/>
</dbReference>
<dbReference type="PANTHER" id="PTHR30535">
    <property type="entry name" value="VITAMIN B12-BINDING PROTEIN"/>
    <property type="match status" value="1"/>
</dbReference>
<feature type="chain" id="PRO_5021739429" evidence="2">
    <location>
        <begin position="26"/>
        <end position="303"/>
    </location>
</feature>
<evidence type="ECO:0000259" key="3">
    <source>
        <dbReference type="PROSITE" id="PS50983"/>
    </source>
</evidence>
<dbReference type="SUPFAM" id="SSF53807">
    <property type="entry name" value="Helical backbone' metal receptor"/>
    <property type="match status" value="1"/>
</dbReference>
<dbReference type="PANTHER" id="PTHR30535:SF34">
    <property type="entry name" value="MOLYBDATE-BINDING PROTEIN MOLA"/>
    <property type="match status" value="1"/>
</dbReference>
<reference evidence="4 5" key="1">
    <citation type="submission" date="2019-02" db="EMBL/GenBank/DDBJ databases">
        <title>Prokaryotic population dynamics and viral predation in marine succession experiment using metagenomics: the confinement effect.</title>
        <authorList>
            <person name="Haro-Moreno J.M."/>
            <person name="Rodriguez-Valera F."/>
            <person name="Lopez-Perez M."/>
        </authorList>
    </citation>
    <scope>NUCLEOTIDE SEQUENCE [LARGE SCALE GENOMIC DNA]</scope>
    <source>
        <strain evidence="4">MED-G170</strain>
    </source>
</reference>
<dbReference type="AlphaFoldDB" id="A0A520MHU5"/>
<evidence type="ECO:0000313" key="4">
    <source>
        <dbReference type="EMBL" id="RZO20789.1"/>
    </source>
</evidence>
<protein>
    <submittedName>
        <fullName evidence="4">Cobalamin-binding protein</fullName>
    </submittedName>
</protein>
<dbReference type="EMBL" id="SHBP01000003">
    <property type="protein sequence ID" value="RZO20789.1"/>
    <property type="molecule type" value="Genomic_DNA"/>
</dbReference>
<dbReference type="PROSITE" id="PS50983">
    <property type="entry name" value="FE_B12_PBP"/>
    <property type="match status" value="1"/>
</dbReference>
<dbReference type="CDD" id="cd01144">
    <property type="entry name" value="BtuF"/>
    <property type="match status" value="1"/>
</dbReference>
<organism evidence="4 5">
    <name type="scientific">SAR92 clade bacterium</name>
    <dbReference type="NCBI Taxonomy" id="2315479"/>
    <lineage>
        <taxon>Bacteria</taxon>
        <taxon>Pseudomonadati</taxon>
        <taxon>Pseudomonadota</taxon>
        <taxon>Gammaproteobacteria</taxon>
        <taxon>Cellvibrionales</taxon>
        <taxon>Porticoccaceae</taxon>
        <taxon>SAR92 clade</taxon>
    </lineage>
</organism>
<accession>A0A520MHU5</accession>
<dbReference type="GO" id="GO:0071281">
    <property type="term" value="P:cellular response to iron ion"/>
    <property type="evidence" value="ECO:0007669"/>
    <property type="project" value="TreeGrafter"/>
</dbReference>
<feature type="signal peptide" evidence="2">
    <location>
        <begin position="1"/>
        <end position="25"/>
    </location>
</feature>